<gene>
    <name evidence="2" type="ORF">KXQ929_LOCUS37180</name>
</gene>
<evidence type="ECO:0000313" key="2">
    <source>
        <dbReference type="EMBL" id="CAF4149603.1"/>
    </source>
</evidence>
<feature type="transmembrane region" description="Helical" evidence="1">
    <location>
        <begin position="393"/>
        <end position="412"/>
    </location>
</feature>
<name>A0A819XY82_9BILA</name>
<organism evidence="2 3">
    <name type="scientific">Adineta steineri</name>
    <dbReference type="NCBI Taxonomy" id="433720"/>
    <lineage>
        <taxon>Eukaryota</taxon>
        <taxon>Metazoa</taxon>
        <taxon>Spiralia</taxon>
        <taxon>Gnathifera</taxon>
        <taxon>Rotifera</taxon>
        <taxon>Eurotatoria</taxon>
        <taxon>Bdelloidea</taxon>
        <taxon>Adinetida</taxon>
        <taxon>Adinetidae</taxon>
        <taxon>Adineta</taxon>
    </lineage>
</organism>
<protein>
    <submittedName>
        <fullName evidence="2">Uncharacterized protein</fullName>
    </submittedName>
</protein>
<comment type="caution">
    <text evidence="2">The sequence shown here is derived from an EMBL/GenBank/DDBJ whole genome shotgun (WGS) entry which is preliminary data.</text>
</comment>
<keyword evidence="1" id="KW-1133">Transmembrane helix</keyword>
<dbReference type="AlphaFoldDB" id="A0A819XY82"/>
<feature type="non-terminal residue" evidence="2">
    <location>
        <position position="1"/>
    </location>
</feature>
<dbReference type="Proteomes" id="UP000663868">
    <property type="component" value="Unassembled WGS sequence"/>
</dbReference>
<sequence>MFLNYLRTTVRENYLVSALNTNLITGISSNSNNMVRVAAFPVHYKSASKNIVYCNQNNPISAATLNPLFNGSVILERIREFESMPNSTIVSGFFAACTPLEALLQSTLDCLYEIECSIIVLLLFNSLSTQAATVTIPNPSLDMYKNLQTLHSTTLNCPCSTKTISYRSFVSLSPVSHQVCSSGFVTDDWVALLKRSTITEQPDDWRNRAGAQFQLLSDFCQLANKTIDDSVDRFLKKFFIASTVFNEIDFNTQLNSSERRCTSFVASRSALYGIATDGKLKLVSFILPEIPEINSTMLTPLINDPTQSRFPPNTLVSTIFKEMMVEQWNESSSYKNFYESCAPIHCTYSEKIRTKTIAGIMLALMSVIGGLVVSLRLITPNVDPITAKRLGRWATRLYIALFIGGLGVLTVYKDLKQLYGDKLKCPCSVIASVYSRFMEIKPIFHK</sequence>
<feature type="transmembrane region" description="Helical" evidence="1">
    <location>
        <begin position="357"/>
        <end position="378"/>
    </location>
</feature>
<keyword evidence="1" id="KW-0472">Membrane</keyword>
<dbReference type="EMBL" id="CAJOBB010006062">
    <property type="protein sequence ID" value="CAF4149603.1"/>
    <property type="molecule type" value="Genomic_DNA"/>
</dbReference>
<accession>A0A819XY82</accession>
<evidence type="ECO:0000313" key="3">
    <source>
        <dbReference type="Proteomes" id="UP000663868"/>
    </source>
</evidence>
<proteinExistence type="predicted"/>
<keyword evidence="1" id="KW-0812">Transmembrane</keyword>
<evidence type="ECO:0000256" key="1">
    <source>
        <dbReference type="SAM" id="Phobius"/>
    </source>
</evidence>
<reference evidence="2" key="1">
    <citation type="submission" date="2021-02" db="EMBL/GenBank/DDBJ databases">
        <authorList>
            <person name="Nowell W R."/>
        </authorList>
    </citation>
    <scope>NUCLEOTIDE SEQUENCE</scope>
</reference>